<protein>
    <recommendedName>
        <fullName evidence="8">FAR-17a/AIG1-like protein</fullName>
    </recommendedName>
</protein>
<evidence type="ECO:0000256" key="4">
    <source>
        <dbReference type="ARBA" id="ARBA00023136"/>
    </source>
</evidence>
<keyword evidence="3 5" id="KW-1133">Transmembrane helix</keyword>
<feature type="transmembrane region" description="Helical" evidence="5">
    <location>
        <begin position="72"/>
        <end position="92"/>
    </location>
</feature>
<evidence type="ECO:0000256" key="1">
    <source>
        <dbReference type="ARBA" id="ARBA00004127"/>
    </source>
</evidence>
<feature type="transmembrane region" description="Helical" evidence="5">
    <location>
        <begin position="113"/>
        <end position="132"/>
    </location>
</feature>
<feature type="transmembrane region" description="Helical" evidence="5">
    <location>
        <begin position="176"/>
        <end position="197"/>
    </location>
</feature>
<dbReference type="PANTHER" id="PTHR12242">
    <property type="entry name" value="OS02G0130600 PROTEIN-RELATED"/>
    <property type="match status" value="1"/>
</dbReference>
<dbReference type="OrthoDB" id="419711at2759"/>
<feature type="transmembrane region" description="Helical" evidence="5">
    <location>
        <begin position="25"/>
        <end position="52"/>
    </location>
</feature>
<dbReference type="Proteomes" id="UP000223968">
    <property type="component" value="Unassembled WGS sequence"/>
</dbReference>
<evidence type="ECO:0000256" key="3">
    <source>
        <dbReference type="ARBA" id="ARBA00022989"/>
    </source>
</evidence>
<evidence type="ECO:0000256" key="5">
    <source>
        <dbReference type="SAM" id="Phobius"/>
    </source>
</evidence>
<dbReference type="STRING" id="1447875.A0A2B7XER1"/>
<dbReference type="InterPro" id="IPR006838">
    <property type="entry name" value="ADTRP_AIG1"/>
</dbReference>
<comment type="caution">
    <text evidence="6">The sequence shown here is derived from an EMBL/GenBank/DDBJ whole genome shotgun (WGS) entry which is preliminary data.</text>
</comment>
<accession>A0A2B7XER1</accession>
<sequence>MRSIISLMGVNPADDKLHRFETSWLFSPFVLAILRGLISLYCFVTFIVMFAWQGTHGDNLSSRRSFSYFTNLTFWGVAFYFLVASIHTFLYARTGRSVLFDKWPRWLRALHSLFYSTVTCFPFVVLIVYWALLYTGPWYPVQFDAWTNISQHAMPPFFSLFEIIFSTAPPPPPLHIAFLILILALYVGLAYITYATQGFYVYSFLDPGEGGKDRGLVAAYAFGVLAGLIVIFGVVWLLSWLRVRLVSSKRIKFATKGGDVEVWDARRGGLDEDIEINLAERK</sequence>
<evidence type="ECO:0000256" key="2">
    <source>
        <dbReference type="ARBA" id="ARBA00022692"/>
    </source>
</evidence>
<name>A0A2B7XER1_9EURO</name>
<keyword evidence="4 5" id="KW-0472">Membrane</keyword>
<feature type="transmembrane region" description="Helical" evidence="5">
    <location>
        <begin position="217"/>
        <end position="241"/>
    </location>
</feature>
<dbReference type="AlphaFoldDB" id="A0A2B7XER1"/>
<gene>
    <name evidence="6" type="ORF">AJ79_06337</name>
</gene>
<comment type="subcellular location">
    <subcellularLocation>
        <location evidence="1">Endomembrane system</location>
        <topology evidence="1">Multi-pass membrane protein</topology>
    </subcellularLocation>
</comment>
<dbReference type="EMBL" id="PDNB01000111">
    <property type="protein sequence ID" value="PGH07233.1"/>
    <property type="molecule type" value="Genomic_DNA"/>
</dbReference>
<evidence type="ECO:0000313" key="7">
    <source>
        <dbReference type="Proteomes" id="UP000223968"/>
    </source>
</evidence>
<dbReference type="GO" id="GO:0016020">
    <property type="term" value="C:membrane"/>
    <property type="evidence" value="ECO:0007669"/>
    <property type="project" value="InterPro"/>
</dbReference>
<keyword evidence="7" id="KW-1185">Reference proteome</keyword>
<evidence type="ECO:0008006" key="8">
    <source>
        <dbReference type="Google" id="ProtNLM"/>
    </source>
</evidence>
<keyword evidence="2 5" id="KW-0812">Transmembrane</keyword>
<reference evidence="6 7" key="1">
    <citation type="submission" date="2017-10" db="EMBL/GenBank/DDBJ databases">
        <title>Comparative genomics in systemic dimorphic fungi from Ajellomycetaceae.</title>
        <authorList>
            <person name="Munoz J.F."/>
            <person name="Mcewen J.G."/>
            <person name="Clay O.K."/>
            <person name="Cuomo C.A."/>
        </authorList>
    </citation>
    <scope>NUCLEOTIDE SEQUENCE [LARGE SCALE GENOMIC DNA]</scope>
    <source>
        <strain evidence="6 7">UAMH5409</strain>
    </source>
</reference>
<dbReference type="GO" id="GO:0012505">
    <property type="term" value="C:endomembrane system"/>
    <property type="evidence" value="ECO:0007669"/>
    <property type="project" value="UniProtKB-SubCell"/>
</dbReference>
<dbReference type="PANTHER" id="PTHR12242:SF1">
    <property type="entry name" value="MYND-TYPE DOMAIN-CONTAINING PROTEIN"/>
    <property type="match status" value="1"/>
</dbReference>
<organism evidence="6 7">
    <name type="scientific">Helicocarpus griseus UAMH5409</name>
    <dbReference type="NCBI Taxonomy" id="1447875"/>
    <lineage>
        <taxon>Eukaryota</taxon>
        <taxon>Fungi</taxon>
        <taxon>Dikarya</taxon>
        <taxon>Ascomycota</taxon>
        <taxon>Pezizomycotina</taxon>
        <taxon>Eurotiomycetes</taxon>
        <taxon>Eurotiomycetidae</taxon>
        <taxon>Onygenales</taxon>
        <taxon>Ajellomycetaceae</taxon>
        <taxon>Helicocarpus</taxon>
    </lineage>
</organism>
<proteinExistence type="predicted"/>
<evidence type="ECO:0000313" key="6">
    <source>
        <dbReference type="EMBL" id="PGH07233.1"/>
    </source>
</evidence>
<dbReference type="Pfam" id="PF04750">
    <property type="entry name" value="Far-17a_AIG1"/>
    <property type="match status" value="1"/>
</dbReference>